<reference evidence="3" key="1">
    <citation type="journal article" date="2020" name="Nature">
        <title>Giant virus diversity and host interactions through global metagenomics.</title>
        <authorList>
            <person name="Schulz F."/>
            <person name="Roux S."/>
            <person name="Paez-Espino D."/>
            <person name="Jungbluth S."/>
            <person name="Walsh D.A."/>
            <person name="Denef V.J."/>
            <person name="McMahon K.D."/>
            <person name="Konstantinidis K.T."/>
            <person name="Eloe-Fadrosh E.A."/>
            <person name="Kyrpides N.C."/>
            <person name="Woyke T."/>
        </authorList>
    </citation>
    <scope>NUCLEOTIDE SEQUENCE</scope>
    <source>
        <strain evidence="3">GVMAG-M-3300010160-26</strain>
    </source>
</reference>
<dbReference type="InterPro" id="IPR020084">
    <property type="entry name" value="NUDIX_hydrolase_CS"/>
</dbReference>
<feature type="domain" description="Nudix hydrolase" evidence="2">
    <location>
        <begin position="78"/>
        <end position="225"/>
    </location>
</feature>
<dbReference type="GO" id="GO:0016787">
    <property type="term" value="F:hydrolase activity"/>
    <property type="evidence" value="ECO:0007669"/>
    <property type="project" value="UniProtKB-KW"/>
</dbReference>
<dbReference type="InterPro" id="IPR000086">
    <property type="entry name" value="NUDIX_hydrolase_dom"/>
</dbReference>
<evidence type="ECO:0000256" key="1">
    <source>
        <dbReference type="ARBA" id="ARBA00022801"/>
    </source>
</evidence>
<dbReference type="SUPFAM" id="SSF55811">
    <property type="entry name" value="Nudix"/>
    <property type="match status" value="1"/>
</dbReference>
<name>A0A6C0BDY3_9ZZZZ</name>
<proteinExistence type="predicted"/>
<dbReference type="InterPro" id="IPR015797">
    <property type="entry name" value="NUDIX_hydrolase-like_dom_sf"/>
</dbReference>
<keyword evidence="1" id="KW-0378">Hydrolase</keyword>
<dbReference type="AlphaFoldDB" id="A0A6C0BDY3"/>
<protein>
    <recommendedName>
        <fullName evidence="2">Nudix hydrolase domain-containing protein</fullName>
    </recommendedName>
</protein>
<accession>A0A6C0BDY3</accession>
<evidence type="ECO:0000259" key="2">
    <source>
        <dbReference type="PROSITE" id="PS51462"/>
    </source>
</evidence>
<evidence type="ECO:0000313" key="3">
    <source>
        <dbReference type="EMBL" id="QHS89603.1"/>
    </source>
</evidence>
<sequence length="253" mass="29876">MKTKYSFGLGICKYADDGCPSILICKKRVSYEFLDFVRGLYPTDDDYTHLKILINRMNKIERDLIASMDFTKIWSHAYRESLVSSHAINCENKFYSTYSIDDNKKKLLDMISSVTHEPMNWDLPKGKRERGELPVDTAIRETKEEVNLNPNDYRFLSKMPIIYEIVEYGVRYILMIFIVEFIGRHNSYMPDGNEIVKVLWLKETEIDRIDGVIKHLIIDILNTYKAIPKEEHQPEQCRTVEYKRKIKCKKIKV</sequence>
<dbReference type="Gene3D" id="3.90.79.10">
    <property type="entry name" value="Nucleoside Triphosphate Pyrophosphohydrolase"/>
    <property type="match status" value="1"/>
</dbReference>
<dbReference type="PROSITE" id="PS00893">
    <property type="entry name" value="NUDIX_BOX"/>
    <property type="match status" value="1"/>
</dbReference>
<organism evidence="3">
    <name type="scientific">viral metagenome</name>
    <dbReference type="NCBI Taxonomy" id="1070528"/>
    <lineage>
        <taxon>unclassified sequences</taxon>
        <taxon>metagenomes</taxon>
        <taxon>organismal metagenomes</taxon>
    </lineage>
</organism>
<dbReference type="Pfam" id="PF00293">
    <property type="entry name" value="NUDIX"/>
    <property type="match status" value="1"/>
</dbReference>
<dbReference type="EMBL" id="MN739114">
    <property type="protein sequence ID" value="QHS89603.1"/>
    <property type="molecule type" value="Genomic_DNA"/>
</dbReference>
<dbReference type="PROSITE" id="PS51462">
    <property type="entry name" value="NUDIX"/>
    <property type="match status" value="1"/>
</dbReference>
<dbReference type="CDD" id="cd02883">
    <property type="entry name" value="NUDIX_Hydrolase"/>
    <property type="match status" value="1"/>
</dbReference>